<dbReference type="RefSeq" id="WP_311630680.1">
    <property type="nucleotide sequence ID" value="NZ_JAVREN010000014.1"/>
</dbReference>
<feature type="region of interest" description="Disordered" evidence="1">
    <location>
        <begin position="469"/>
        <end position="514"/>
    </location>
</feature>
<evidence type="ECO:0000259" key="3">
    <source>
        <dbReference type="Pfam" id="PF00496"/>
    </source>
</evidence>
<dbReference type="Proteomes" id="UP001183388">
    <property type="component" value="Unassembled WGS sequence"/>
</dbReference>
<dbReference type="SUPFAM" id="SSF53850">
    <property type="entry name" value="Periplasmic binding protein-like II"/>
    <property type="match status" value="2"/>
</dbReference>
<reference evidence="5" key="1">
    <citation type="submission" date="2023-07" db="EMBL/GenBank/DDBJ databases">
        <title>30 novel species of actinomycetes from the DSMZ collection.</title>
        <authorList>
            <person name="Nouioui I."/>
        </authorList>
    </citation>
    <scope>NUCLEOTIDE SEQUENCE [LARGE SCALE GENOMIC DNA]</scope>
    <source>
        <strain evidence="5">DSM 44917</strain>
    </source>
</reference>
<evidence type="ECO:0000256" key="2">
    <source>
        <dbReference type="SAM" id="SignalP"/>
    </source>
</evidence>
<gene>
    <name evidence="4" type="ORF">RM780_12250</name>
</gene>
<organism evidence="4 5">
    <name type="scientific">Streptomyces boetiae</name>
    <dbReference type="NCBI Taxonomy" id="3075541"/>
    <lineage>
        <taxon>Bacteria</taxon>
        <taxon>Bacillati</taxon>
        <taxon>Actinomycetota</taxon>
        <taxon>Actinomycetes</taxon>
        <taxon>Kitasatosporales</taxon>
        <taxon>Streptomycetaceae</taxon>
        <taxon>Streptomyces</taxon>
    </lineage>
</organism>
<feature type="signal peptide" evidence="2">
    <location>
        <begin position="1"/>
        <end position="31"/>
    </location>
</feature>
<proteinExistence type="predicted"/>
<sequence length="688" mass="73520">MTAIPWRTGPRFARRAAAGALGALLLLPPLAACTGGEERGTGQNAAAQSLALARRGQLKSGGSATWGVDRLPATLNAYQFEADEVTDQVAAAVLPMLFTVDAQGRPQLNPDYLRSAEVTGREPKQTVVYTLHPDAEWSDGTALGAADFVSQWKALNGEDKDFWSARNAGYDRVENVTEGPGRDQVEVTFAKPYADWKSLFSPLYPRSVTGDADRFNEGARTELPASAGPFELKKRDGKAGTITLARNDSWWGDPALLDQLVLAAVPPAGRREALLEGRLDIAEVAPADADRITAAAGAPAAPARREENRDDAAGGDGTGAAAVEALHGLATARLAGRGERAAAEAYARALAERDRARERAFATREEADRERLRGFTVHRAYDASATHLALNGSSPALSDERVRWAVARAVDRAELAERVHEPAGLPARTLGSHLRVHGQAGYEDNSDALGETGAEAAGALLEEAGWQHGEAEARENGRAEDKEKDRAEGGDNDRAGAADDGRAPAGPPAVPVRAKDGESLELRFVLPDGAAANHLRATGRRIVEMLAEAGVKARIDKVEAKEFFSGHIARGAFDLALFSWPATAYPATDAAPLFAKPRTLPGGEQMIEQNYTRVGTDYIDQLLAQAAGELEEKEHDRLLNRADARIWAAAGSIPLYQRPQLVAVREDLAGAGAFGLQTPRYQDIGYRR</sequence>
<dbReference type="Gene3D" id="3.40.190.10">
    <property type="entry name" value="Periplasmic binding protein-like II"/>
    <property type="match status" value="1"/>
</dbReference>
<dbReference type="InterPro" id="IPR039424">
    <property type="entry name" value="SBP_5"/>
</dbReference>
<feature type="domain" description="Solute-binding protein family 5" evidence="3">
    <location>
        <begin position="373"/>
        <end position="589"/>
    </location>
</feature>
<dbReference type="CDD" id="cd08501">
    <property type="entry name" value="PBP2_Lpqw"/>
    <property type="match status" value="1"/>
</dbReference>
<dbReference type="Pfam" id="PF00496">
    <property type="entry name" value="SBP_bac_5"/>
    <property type="match status" value="2"/>
</dbReference>
<dbReference type="Gene3D" id="3.90.76.10">
    <property type="entry name" value="Dipeptide-binding Protein, Domain 1"/>
    <property type="match status" value="1"/>
</dbReference>
<feature type="domain" description="Solute-binding protein family 5" evidence="3">
    <location>
        <begin position="122"/>
        <end position="296"/>
    </location>
</feature>
<dbReference type="Gene3D" id="3.10.105.10">
    <property type="entry name" value="Dipeptide-binding Protein, Domain 3"/>
    <property type="match status" value="1"/>
</dbReference>
<dbReference type="InterPro" id="IPR000914">
    <property type="entry name" value="SBP_5_dom"/>
</dbReference>
<dbReference type="EMBL" id="JAVREN010000014">
    <property type="protein sequence ID" value="MDT0307730.1"/>
    <property type="molecule type" value="Genomic_DNA"/>
</dbReference>
<evidence type="ECO:0000313" key="4">
    <source>
        <dbReference type="EMBL" id="MDT0307730.1"/>
    </source>
</evidence>
<dbReference type="PIRSF" id="PIRSF002741">
    <property type="entry name" value="MppA"/>
    <property type="match status" value="1"/>
</dbReference>
<dbReference type="PANTHER" id="PTHR30290:SF65">
    <property type="entry name" value="MONOACYL PHOSPHATIDYLINOSITOL TETRAMANNOSIDE-BINDING PROTEIN LPQW-RELATED"/>
    <property type="match status" value="1"/>
</dbReference>
<evidence type="ECO:0000256" key="1">
    <source>
        <dbReference type="SAM" id="MobiDB-lite"/>
    </source>
</evidence>
<dbReference type="InterPro" id="IPR030678">
    <property type="entry name" value="Peptide/Ni-bd"/>
</dbReference>
<feature type="chain" id="PRO_5047454694" evidence="2">
    <location>
        <begin position="32"/>
        <end position="688"/>
    </location>
</feature>
<evidence type="ECO:0000313" key="5">
    <source>
        <dbReference type="Proteomes" id="UP001183388"/>
    </source>
</evidence>
<feature type="compositionally biased region" description="Basic and acidic residues" evidence="1">
    <location>
        <begin position="303"/>
        <end position="312"/>
    </location>
</feature>
<keyword evidence="2" id="KW-0732">Signal</keyword>
<keyword evidence="5" id="KW-1185">Reference proteome</keyword>
<accession>A0ABU2L827</accession>
<name>A0ABU2L827_9ACTN</name>
<protein>
    <submittedName>
        <fullName evidence="4">ABC transporter family substrate-binding protein</fullName>
    </submittedName>
</protein>
<dbReference type="PANTHER" id="PTHR30290">
    <property type="entry name" value="PERIPLASMIC BINDING COMPONENT OF ABC TRANSPORTER"/>
    <property type="match status" value="1"/>
</dbReference>
<feature type="compositionally biased region" description="Basic and acidic residues" evidence="1">
    <location>
        <begin position="469"/>
        <end position="502"/>
    </location>
</feature>
<comment type="caution">
    <text evidence="4">The sequence shown here is derived from an EMBL/GenBank/DDBJ whole genome shotgun (WGS) entry which is preliminary data.</text>
</comment>
<feature type="region of interest" description="Disordered" evidence="1">
    <location>
        <begin position="295"/>
        <end position="316"/>
    </location>
</feature>